<protein>
    <recommendedName>
        <fullName evidence="2">Reverse transcriptase domain-containing protein</fullName>
    </recommendedName>
</protein>
<dbReference type="EMBL" id="KL367644">
    <property type="protein sequence ID" value="KFD60861.1"/>
    <property type="molecule type" value="Genomic_DNA"/>
</dbReference>
<organism evidence="1">
    <name type="scientific">Trichuris suis</name>
    <name type="common">pig whipworm</name>
    <dbReference type="NCBI Taxonomy" id="68888"/>
    <lineage>
        <taxon>Eukaryota</taxon>
        <taxon>Metazoa</taxon>
        <taxon>Ecdysozoa</taxon>
        <taxon>Nematoda</taxon>
        <taxon>Enoplea</taxon>
        <taxon>Dorylaimia</taxon>
        <taxon>Trichinellida</taxon>
        <taxon>Trichuridae</taxon>
        <taxon>Trichuris</taxon>
    </lineage>
</organism>
<name>A0A085MUG5_9BILA</name>
<evidence type="ECO:0008006" key="2">
    <source>
        <dbReference type="Google" id="ProtNLM"/>
    </source>
</evidence>
<accession>A0A085MUG5</accession>
<proteinExistence type="predicted"/>
<reference evidence="1" key="1">
    <citation type="journal article" date="2014" name="Nat. Genet.">
        <title>Genome and transcriptome of the porcine whipworm Trichuris suis.</title>
        <authorList>
            <person name="Jex A.R."/>
            <person name="Nejsum P."/>
            <person name="Schwarz E.M."/>
            <person name="Hu L."/>
            <person name="Young N.D."/>
            <person name="Hall R.S."/>
            <person name="Korhonen P.K."/>
            <person name="Liao S."/>
            <person name="Thamsborg S."/>
            <person name="Xia J."/>
            <person name="Xu P."/>
            <person name="Wang S."/>
            <person name="Scheerlinck J.P."/>
            <person name="Hofmann A."/>
            <person name="Sternberg P.W."/>
            <person name="Wang J."/>
            <person name="Gasser R.B."/>
        </authorList>
    </citation>
    <scope>NUCLEOTIDE SEQUENCE [LARGE SCALE GENOMIC DNA]</scope>
    <source>
        <strain evidence="1">DCEP-RM93F</strain>
    </source>
</reference>
<dbReference type="Proteomes" id="UP000030758">
    <property type="component" value="Unassembled WGS sequence"/>
</dbReference>
<dbReference type="PANTHER" id="PTHR21301:SF10">
    <property type="entry name" value="REVERSE TRANSCRIPTASE DOMAIN-CONTAINING PROTEIN"/>
    <property type="match status" value="1"/>
</dbReference>
<dbReference type="PANTHER" id="PTHR21301">
    <property type="entry name" value="REVERSE TRANSCRIPTASE"/>
    <property type="match status" value="1"/>
</dbReference>
<sequence length="233" mass="26239">MCFHVNPPEVQPNGGQHRRWINTNPSYACPNRSPSFSINAAVCVKNPADNVRKKLKTKLTRYAEETKEEQLLNFTKFLKHSSNTKCPELYCLPKIHKPGNPFRPIISSIGSATSAIGRYVSRIIRPLTGNKGSSAVNSKEFVRQIREIEVPEDDMLASYDVKDLFTSIPLSYTYNIIFEALNTDPTFKERTKLNPCHIVDLIKFRMTEGNGPLGLPVPAEGRHGQPCNHALFK</sequence>
<gene>
    <name evidence="1" type="ORF">M514_26922</name>
</gene>
<evidence type="ECO:0000313" key="1">
    <source>
        <dbReference type="EMBL" id="KFD60861.1"/>
    </source>
</evidence>
<dbReference type="AlphaFoldDB" id="A0A085MUG5"/>